<sequence>MSTSDLDDEASYLLRRAREEKEQAASALHPDAIAAQTALAERYKTRAFMAQLDADEHFAMPD</sequence>
<dbReference type="RefSeq" id="WP_127745496.1">
    <property type="nucleotide sequence ID" value="NZ_SACN01000003.1"/>
</dbReference>
<keyword evidence="2" id="KW-1185">Reference proteome</keyword>
<name>A0A437LY04_9SPHN</name>
<comment type="caution">
    <text evidence="1">The sequence shown here is derived from an EMBL/GenBank/DDBJ whole genome shotgun (WGS) entry which is preliminary data.</text>
</comment>
<evidence type="ECO:0000313" key="2">
    <source>
        <dbReference type="Proteomes" id="UP000282971"/>
    </source>
</evidence>
<dbReference type="AlphaFoldDB" id="A0A437LY04"/>
<organism evidence="1 2">
    <name type="scientific">Sphingomonas crocodyli</name>
    <dbReference type="NCBI Taxonomy" id="1979270"/>
    <lineage>
        <taxon>Bacteria</taxon>
        <taxon>Pseudomonadati</taxon>
        <taxon>Pseudomonadota</taxon>
        <taxon>Alphaproteobacteria</taxon>
        <taxon>Sphingomonadales</taxon>
        <taxon>Sphingomonadaceae</taxon>
        <taxon>Sphingomonas</taxon>
    </lineage>
</organism>
<dbReference type="Proteomes" id="UP000282971">
    <property type="component" value="Unassembled WGS sequence"/>
</dbReference>
<evidence type="ECO:0000313" key="1">
    <source>
        <dbReference type="EMBL" id="RVT90244.1"/>
    </source>
</evidence>
<gene>
    <name evidence="1" type="ORF">EOD43_18290</name>
</gene>
<protein>
    <submittedName>
        <fullName evidence="1">Uncharacterized protein</fullName>
    </submittedName>
</protein>
<accession>A0A437LY04</accession>
<reference evidence="1 2" key="1">
    <citation type="submission" date="2019-01" db="EMBL/GenBank/DDBJ databases">
        <authorList>
            <person name="Chen W.-M."/>
        </authorList>
    </citation>
    <scope>NUCLEOTIDE SEQUENCE [LARGE SCALE GENOMIC DNA]</scope>
    <source>
        <strain evidence="1 2">CCP-7</strain>
    </source>
</reference>
<proteinExistence type="predicted"/>
<dbReference type="EMBL" id="SACN01000003">
    <property type="protein sequence ID" value="RVT90244.1"/>
    <property type="molecule type" value="Genomic_DNA"/>
</dbReference>